<dbReference type="STRING" id="526225.Gobs_1007"/>
<dbReference type="Proteomes" id="UP000001382">
    <property type="component" value="Chromosome"/>
</dbReference>
<dbReference type="RefSeq" id="WP_012947209.1">
    <property type="nucleotide sequence ID" value="NC_013757.1"/>
</dbReference>
<feature type="region of interest" description="Disordered" evidence="1">
    <location>
        <begin position="179"/>
        <end position="214"/>
    </location>
</feature>
<dbReference type="HOGENOM" id="CLU_469145_0_0_11"/>
<dbReference type="KEGG" id="gob:Gobs_1007"/>
<feature type="compositionally biased region" description="Low complexity" evidence="1">
    <location>
        <begin position="226"/>
        <end position="240"/>
    </location>
</feature>
<evidence type="ECO:0008006" key="4">
    <source>
        <dbReference type="Google" id="ProtNLM"/>
    </source>
</evidence>
<evidence type="ECO:0000256" key="1">
    <source>
        <dbReference type="SAM" id="MobiDB-lite"/>
    </source>
</evidence>
<feature type="compositionally biased region" description="Low complexity" evidence="1">
    <location>
        <begin position="250"/>
        <end position="265"/>
    </location>
</feature>
<evidence type="ECO:0000313" key="3">
    <source>
        <dbReference type="Proteomes" id="UP000001382"/>
    </source>
</evidence>
<dbReference type="AlphaFoldDB" id="D2S9Q5"/>
<gene>
    <name evidence="2" type="ordered locus">Gobs_1007</name>
</gene>
<protein>
    <recommendedName>
        <fullName evidence="4">Lipid droplet-associated protein</fullName>
    </recommendedName>
</protein>
<reference evidence="2 3" key="1">
    <citation type="journal article" date="2010" name="Stand. Genomic Sci.">
        <title>Complete genome sequence of Geodermatophilus obscurus type strain (G-20).</title>
        <authorList>
            <person name="Ivanova N."/>
            <person name="Sikorski J."/>
            <person name="Jando M."/>
            <person name="Munk C."/>
            <person name="Lapidus A."/>
            <person name="Glavina Del Rio T."/>
            <person name="Copeland A."/>
            <person name="Tice H."/>
            <person name="Cheng J.-F."/>
            <person name="Lucas S."/>
            <person name="Chen F."/>
            <person name="Nolan M."/>
            <person name="Bruce D."/>
            <person name="Goodwin L."/>
            <person name="Pitluck S."/>
            <person name="Mavromatis K."/>
            <person name="Mikhailova N."/>
            <person name="Pati A."/>
            <person name="Chen A."/>
            <person name="Palaniappan K."/>
            <person name="Land M."/>
            <person name="Hauser L."/>
            <person name="Chang Y.-J."/>
            <person name="Jeffries C.D."/>
            <person name="Meincke L."/>
            <person name="Brettin T."/>
            <person name="Detter J.C."/>
            <person name="Detter J.C."/>
            <person name="Rohde M."/>
            <person name="Goeker M."/>
            <person name="Bristow J."/>
            <person name="Eisen J.A."/>
            <person name="Markowitz V."/>
            <person name="Hugenholtz P."/>
            <person name="Kyrpides N.C."/>
            <person name="Klenk H.-P."/>
        </authorList>
    </citation>
    <scope>NUCLEOTIDE SEQUENCE [LARGE SCALE GENOMIC DNA]</scope>
    <source>
        <strain evidence="3">ATCC 25078 / DSM 43160 / JCM 3152 / KCC A-0152 / KCTC 9177 / NBRC 13315 / NRRL B-3577 / G-20</strain>
    </source>
</reference>
<proteinExistence type="predicted"/>
<dbReference type="eggNOG" id="ENOG5033HZD">
    <property type="taxonomic scope" value="Bacteria"/>
</dbReference>
<reference evidence="3" key="2">
    <citation type="submission" date="2010-01" db="EMBL/GenBank/DDBJ databases">
        <title>The complete genome of Geodermatophilus obscurus DSM 43160.</title>
        <authorList>
            <consortium name="US DOE Joint Genome Institute (JGI-PGF)"/>
            <person name="Lucas S."/>
            <person name="Copeland A."/>
            <person name="Lapidus A."/>
            <person name="Glavina del Rio T."/>
            <person name="Dalin E."/>
            <person name="Tice H."/>
            <person name="Bruce D."/>
            <person name="Goodwin L."/>
            <person name="Pitluck S."/>
            <person name="Kyrpides N."/>
            <person name="Mavromatis K."/>
            <person name="Ivanova N."/>
            <person name="Munk A.C."/>
            <person name="Brettin T."/>
            <person name="Detter J.C."/>
            <person name="Han C."/>
            <person name="Larimer F."/>
            <person name="Land M."/>
            <person name="Hauser L."/>
            <person name="Markowitz V."/>
            <person name="Cheng J.-F."/>
            <person name="Hugenholtz P."/>
            <person name="Woyke T."/>
            <person name="Wu D."/>
            <person name="Jando M."/>
            <person name="Schneider S."/>
            <person name="Klenk H.-P."/>
            <person name="Eisen J.A."/>
        </authorList>
    </citation>
    <scope>NUCLEOTIDE SEQUENCE [LARGE SCALE GENOMIC DNA]</scope>
    <source>
        <strain evidence="3">ATCC 25078 / DSM 43160 / JCM 3152 / KCC A-0152 / KCTC 9177 / NBRC 13315 / NRRL B-3577 / G-20</strain>
    </source>
</reference>
<keyword evidence="3" id="KW-1185">Reference proteome</keyword>
<evidence type="ECO:0000313" key="2">
    <source>
        <dbReference type="EMBL" id="ADB73768.1"/>
    </source>
</evidence>
<sequence length="519" mass="51767">MSREIPQVVRAVVGLAATVLDDTLQLPRTLPGLPVRVLGLAMQATMKLQQHYSGLVARGDEVFTGLRGEAEPGLATFDEDMPGPAAGRSSAFDRAPGFDQPTSFDRASAPVADDEEMAEEVAALIDDEVSGLPADPAPEEVVEALADISDEVAAAGLGLDRTEPGLSTEDALETALLEADGAPDSALVDGGTGDTGTVDTDEIAESPTTPPASLLDADATEFDVHGSAATDAPAPSDPGGSPVGEVSGAPDVTTDVDVLTPDGGVATVEGTVTDEGVAAPEAPTDGDAAAPQAPTDEGAGAPGASADETPGAPAQADEQDTGVDEALGSEASDADTRPSTEGTPAGDDRDATGSGDEVVTAAGAQVDDAIGTGEDTSAPTATDDAGTTDEGDTGEGATEAAGTGEGGTADVVATDEGGTDVAAATGVRTDVDESATAEDAADTTGAVAAGSAPVEGYDSFTVAQLRGRLRGYQLATVADLVAYEEATRAREPYLRMLRNRLEKLERQAVEDSPLAPRGA</sequence>
<feature type="region of interest" description="Disordered" evidence="1">
    <location>
        <begin position="226"/>
        <end position="416"/>
    </location>
</feature>
<dbReference type="EMBL" id="CP001867">
    <property type="protein sequence ID" value="ADB73768.1"/>
    <property type="molecule type" value="Genomic_DNA"/>
</dbReference>
<organism evidence="2 3">
    <name type="scientific">Geodermatophilus obscurus (strain ATCC 25078 / DSM 43160 / JCM 3152 / CCUG 61914 / KCC A-0152 / KCTC 9177 / NBRC 13315 / NRRL B-3577 / G-20)</name>
    <dbReference type="NCBI Taxonomy" id="526225"/>
    <lineage>
        <taxon>Bacteria</taxon>
        <taxon>Bacillati</taxon>
        <taxon>Actinomycetota</taxon>
        <taxon>Actinomycetes</taxon>
        <taxon>Geodermatophilales</taxon>
        <taxon>Geodermatophilaceae</taxon>
        <taxon>Geodermatophilus</taxon>
    </lineage>
</organism>
<accession>D2S9Q5</accession>
<name>D2S9Q5_GEOOG</name>